<dbReference type="EMBL" id="SWKV01000013">
    <property type="protein sequence ID" value="KAF3043162.1"/>
    <property type="molecule type" value="Genomic_DNA"/>
</dbReference>
<evidence type="ECO:0000313" key="2">
    <source>
        <dbReference type="Proteomes" id="UP000758155"/>
    </source>
</evidence>
<name>A0A9P5C3P3_9PLEO</name>
<accession>A0A9P5C3P3</accession>
<dbReference type="Proteomes" id="UP000758155">
    <property type="component" value="Unassembled WGS sequence"/>
</dbReference>
<dbReference type="OrthoDB" id="3797890at2759"/>
<organism evidence="1 2">
    <name type="scientific">Didymella heteroderae</name>
    <dbReference type="NCBI Taxonomy" id="1769908"/>
    <lineage>
        <taxon>Eukaryota</taxon>
        <taxon>Fungi</taxon>
        <taxon>Dikarya</taxon>
        <taxon>Ascomycota</taxon>
        <taxon>Pezizomycotina</taxon>
        <taxon>Dothideomycetes</taxon>
        <taxon>Pleosporomycetidae</taxon>
        <taxon>Pleosporales</taxon>
        <taxon>Pleosporineae</taxon>
        <taxon>Didymellaceae</taxon>
        <taxon>Didymella</taxon>
    </lineage>
</organism>
<evidence type="ECO:0000313" key="1">
    <source>
        <dbReference type="EMBL" id="KAF3043162.1"/>
    </source>
</evidence>
<protein>
    <submittedName>
        <fullName evidence="1">Uncharacterized protein</fullName>
    </submittedName>
</protein>
<keyword evidence="2" id="KW-1185">Reference proteome</keyword>
<reference evidence="1" key="1">
    <citation type="submission" date="2019-04" db="EMBL/GenBank/DDBJ databases">
        <title>Sequencing of skin fungus with MAO and IRED activity.</title>
        <authorList>
            <person name="Marsaioli A.J."/>
            <person name="Bonatto J.M.C."/>
            <person name="Reis Junior O."/>
        </authorList>
    </citation>
    <scope>NUCLEOTIDE SEQUENCE</scope>
    <source>
        <strain evidence="1">28M1</strain>
    </source>
</reference>
<proteinExistence type="predicted"/>
<dbReference type="AlphaFoldDB" id="A0A9P5C3P3"/>
<sequence length="269" mass="29762">MSLPTAAFAYVRAIRDELDFMNTNSADGSPLRHLGISHQHPYSNNQSGYDAQMNGTTGFEGTQRYASTFRAYDDCQQSQGSIQYLPNVVSMRSENAYSSELGIGRQPAQYQQYVSQPQRSFTGTDTPALHMQGHLHARGQLDDQYREIGGQFGPPIEPSGPTQNQQGAWSAERNMQGVRIPFNETPLVRSYETLPVAEGDVRQNPDNVITDISQLESIDSQQQSMFMASLGRRPGYQEELFRAMDNIPLSQMGHSAANRTVGIPPLGPA</sequence>
<gene>
    <name evidence="1" type="ORF">E8E12_006152</name>
</gene>
<comment type="caution">
    <text evidence="1">The sequence shown here is derived from an EMBL/GenBank/DDBJ whole genome shotgun (WGS) entry which is preliminary data.</text>
</comment>